<evidence type="ECO:0000313" key="5">
    <source>
        <dbReference type="Proteomes" id="UP000663347"/>
    </source>
</evidence>
<dbReference type="PANTHER" id="PTHR21600">
    <property type="entry name" value="MITOCHONDRIAL RNA PSEUDOURIDINE SYNTHASE"/>
    <property type="match status" value="1"/>
</dbReference>
<feature type="transmembrane region" description="Helical" evidence="2">
    <location>
        <begin position="76"/>
        <end position="96"/>
    </location>
</feature>
<dbReference type="EMBL" id="CP071412">
    <property type="protein sequence ID" value="QSW38009.1"/>
    <property type="molecule type" value="Genomic_DNA"/>
</dbReference>
<feature type="domain" description="Pseudouridine synthase RsuA/RluA-like" evidence="3">
    <location>
        <begin position="29"/>
        <end position="177"/>
    </location>
</feature>
<dbReference type="AlphaFoldDB" id="A0A974XE83"/>
<accession>A0A974XE83</accession>
<dbReference type="Gene3D" id="3.30.2350.10">
    <property type="entry name" value="Pseudouridine synthase"/>
    <property type="match status" value="1"/>
</dbReference>
<comment type="similarity">
    <text evidence="1">Belongs to the pseudouridine synthase RluA family.</text>
</comment>
<feature type="transmembrane region" description="Helical" evidence="2">
    <location>
        <begin position="195"/>
        <end position="214"/>
    </location>
</feature>
<reference evidence="4" key="1">
    <citation type="submission" date="2021-02" db="EMBL/GenBank/DDBJ databases">
        <authorList>
            <person name="Franco D."/>
        </authorList>
    </citation>
    <scope>NUCLEOTIDE SEQUENCE</scope>
    <source>
        <strain evidence="4">RANSCY</strain>
    </source>
</reference>
<dbReference type="InterPro" id="IPR020103">
    <property type="entry name" value="PsdUridine_synth_cat_dom_sf"/>
</dbReference>
<protein>
    <recommendedName>
        <fullName evidence="3">Pseudouridine synthase RsuA/RluA-like domain-containing protein</fullName>
    </recommendedName>
</protein>
<dbReference type="GO" id="GO:0009982">
    <property type="term" value="F:pseudouridine synthase activity"/>
    <property type="evidence" value="ECO:0007669"/>
    <property type="project" value="InterPro"/>
</dbReference>
<dbReference type="PANTHER" id="PTHR21600:SF44">
    <property type="entry name" value="RIBOSOMAL LARGE SUBUNIT PSEUDOURIDINE SYNTHASE D"/>
    <property type="match status" value="1"/>
</dbReference>
<proteinExistence type="inferred from homology"/>
<evidence type="ECO:0000256" key="2">
    <source>
        <dbReference type="SAM" id="Phobius"/>
    </source>
</evidence>
<name>A0A974XE83_9PROT</name>
<keyword evidence="2" id="KW-1133">Transmembrane helix</keyword>
<dbReference type="InterPro" id="IPR050188">
    <property type="entry name" value="RluA_PseudoU_synthase"/>
</dbReference>
<dbReference type="Proteomes" id="UP000663347">
    <property type="component" value="Chromosome"/>
</dbReference>
<dbReference type="GO" id="GO:0000455">
    <property type="term" value="P:enzyme-directed rRNA pseudouridine synthesis"/>
    <property type="evidence" value="ECO:0007669"/>
    <property type="project" value="TreeGrafter"/>
</dbReference>
<keyword evidence="2" id="KW-0812">Transmembrane</keyword>
<dbReference type="SUPFAM" id="SSF55120">
    <property type="entry name" value="Pseudouridine synthase"/>
    <property type="match status" value="1"/>
</dbReference>
<dbReference type="GO" id="GO:0140098">
    <property type="term" value="F:catalytic activity, acting on RNA"/>
    <property type="evidence" value="ECO:0007669"/>
    <property type="project" value="UniProtKB-ARBA"/>
</dbReference>
<evidence type="ECO:0000313" key="4">
    <source>
        <dbReference type="EMBL" id="QSW38009.1"/>
    </source>
</evidence>
<sequence>MNVGYINKRIFFILSSNGLFDTIFKDSNIICFYKKKYYLTYPISSMYKRKDFISLITTKCKYINHKLPRFGLINRLDYLSIGILIFCINPCYYNSLIYYYKNKLIKKYYITIVNGLFPQFLNSYCGFHISKKKVLRKGNSILTNFTRFSYFKSGNRYYSILVCITSTGKYHQLRDQLRIEGYNIISDSKNCKKKYFFLQFFMVNINNVLIKVPLDFLFLKLISRLSFNKKTYI</sequence>
<gene>
    <name evidence="4" type="ORF">JSR06_00180</name>
</gene>
<dbReference type="GO" id="GO:0003723">
    <property type="term" value="F:RNA binding"/>
    <property type="evidence" value="ECO:0007669"/>
    <property type="project" value="InterPro"/>
</dbReference>
<evidence type="ECO:0000259" key="3">
    <source>
        <dbReference type="Pfam" id="PF00849"/>
    </source>
</evidence>
<evidence type="ECO:0000256" key="1">
    <source>
        <dbReference type="ARBA" id="ARBA00010876"/>
    </source>
</evidence>
<organism evidence="4 5">
    <name type="scientific">Candidatus Vidania fulgoroideorum</name>
    <dbReference type="NCBI Taxonomy" id="881286"/>
    <lineage>
        <taxon>Bacteria</taxon>
        <taxon>Pseudomonadati</taxon>
        <taxon>Pseudomonadota</taxon>
        <taxon>Betaproteobacteria</taxon>
        <taxon>Candidatus Vidania</taxon>
    </lineage>
</organism>
<dbReference type="InterPro" id="IPR006145">
    <property type="entry name" value="PsdUridine_synth_RsuA/RluA"/>
</dbReference>
<keyword evidence="2" id="KW-0472">Membrane</keyword>
<dbReference type="Pfam" id="PF00849">
    <property type="entry name" value="PseudoU_synth_2"/>
    <property type="match status" value="1"/>
</dbReference>
<reference evidence="4" key="2">
    <citation type="submission" date="2021-03" db="EMBL/GenBank/DDBJ databases">
        <title>Alternative transmission patterns in independently acquired nutritional co-symbionts of Dictyopharidae planthoppers.</title>
        <authorList>
            <person name="Michalik A."/>
            <person name="Lukasik P."/>
        </authorList>
    </citation>
    <scope>NUCLEOTIDE SEQUENCE</scope>
    <source>
        <strain evidence="4">RANSCY</strain>
    </source>
</reference>